<reference evidence="3 4" key="1">
    <citation type="journal article" date="2024" name="J Genomics">
        <title>Draft genome sequencing and assembly of Favolaschia claudopus CIRM-BRFM 2984 isolated from oak limbs.</title>
        <authorList>
            <person name="Navarro D."/>
            <person name="Drula E."/>
            <person name="Chaduli D."/>
            <person name="Cazenave R."/>
            <person name="Ahrendt S."/>
            <person name="Wang J."/>
            <person name="Lipzen A."/>
            <person name="Daum C."/>
            <person name="Barry K."/>
            <person name="Grigoriev I.V."/>
            <person name="Favel A."/>
            <person name="Rosso M.N."/>
            <person name="Martin F."/>
        </authorList>
    </citation>
    <scope>NUCLEOTIDE SEQUENCE [LARGE SCALE GENOMIC DNA]</scope>
    <source>
        <strain evidence="3 4">CIRM-BRFM 2984</strain>
    </source>
</reference>
<dbReference type="AlphaFoldDB" id="A0AAW0D0V8"/>
<evidence type="ECO:0000256" key="2">
    <source>
        <dbReference type="SAM" id="SignalP"/>
    </source>
</evidence>
<feature type="region of interest" description="Disordered" evidence="1">
    <location>
        <begin position="172"/>
        <end position="270"/>
    </location>
</feature>
<evidence type="ECO:0000313" key="4">
    <source>
        <dbReference type="Proteomes" id="UP001362999"/>
    </source>
</evidence>
<dbReference type="Proteomes" id="UP001362999">
    <property type="component" value="Unassembled WGS sequence"/>
</dbReference>
<gene>
    <name evidence="3" type="ORF">R3P38DRAFT_3433496</name>
</gene>
<proteinExistence type="predicted"/>
<name>A0AAW0D0V8_9AGAR</name>
<organism evidence="3 4">
    <name type="scientific">Favolaschia claudopus</name>
    <dbReference type="NCBI Taxonomy" id="2862362"/>
    <lineage>
        <taxon>Eukaryota</taxon>
        <taxon>Fungi</taxon>
        <taxon>Dikarya</taxon>
        <taxon>Basidiomycota</taxon>
        <taxon>Agaricomycotina</taxon>
        <taxon>Agaricomycetes</taxon>
        <taxon>Agaricomycetidae</taxon>
        <taxon>Agaricales</taxon>
        <taxon>Marasmiineae</taxon>
        <taxon>Mycenaceae</taxon>
        <taxon>Favolaschia</taxon>
    </lineage>
</organism>
<keyword evidence="4" id="KW-1185">Reference proteome</keyword>
<accession>A0AAW0D0V8</accession>
<keyword evidence="2" id="KW-0732">Signal</keyword>
<protein>
    <submittedName>
        <fullName evidence="3">Uncharacterized protein</fullName>
    </submittedName>
</protein>
<sequence length="270" mass="27631">MHFFSASLLAVLATSSLTSTIAAPLQLLRVRAVGDLASFGIACATVGVAGNLTFQTRDLLNKIKTTDKNVAAQLSAIDGTLTTAFDSGETARPVCEAPDANKLDAQFTTACDAINIASTVTATTIGLINQIQTDDQNLAGQIDVLKASMNAVNTAGSVAGGVCGALAASQGNNNNKNNNNNGNNQNQNQNANAANNNNNNNKNNNGNANANANNANKNANANSTNNAANKNQNNNTNNSNVNAKKTTSSSSSTSRTAAKAAQTQSSSQKQ</sequence>
<evidence type="ECO:0000256" key="1">
    <source>
        <dbReference type="SAM" id="MobiDB-lite"/>
    </source>
</evidence>
<feature type="chain" id="PRO_5043765733" evidence="2">
    <location>
        <begin position="23"/>
        <end position="270"/>
    </location>
</feature>
<comment type="caution">
    <text evidence="3">The sequence shown here is derived from an EMBL/GenBank/DDBJ whole genome shotgun (WGS) entry which is preliminary data.</text>
</comment>
<feature type="signal peptide" evidence="2">
    <location>
        <begin position="1"/>
        <end position="22"/>
    </location>
</feature>
<evidence type="ECO:0000313" key="3">
    <source>
        <dbReference type="EMBL" id="KAK7044998.1"/>
    </source>
</evidence>
<dbReference type="EMBL" id="JAWWNJ010000011">
    <property type="protein sequence ID" value="KAK7044998.1"/>
    <property type="molecule type" value="Genomic_DNA"/>
</dbReference>